<dbReference type="Proteomes" id="UP000027730">
    <property type="component" value="Unassembled WGS sequence"/>
</dbReference>
<dbReference type="GO" id="GO:0005737">
    <property type="term" value="C:cytoplasm"/>
    <property type="evidence" value="ECO:0007669"/>
    <property type="project" value="TreeGrafter"/>
</dbReference>
<dbReference type="OrthoDB" id="496981at2759"/>
<gene>
    <name evidence="2" type="ORF">M436DRAFT_46922</name>
</gene>
<dbReference type="GO" id="GO:0016791">
    <property type="term" value="F:phosphatase activity"/>
    <property type="evidence" value="ECO:0007669"/>
    <property type="project" value="TreeGrafter"/>
</dbReference>
<dbReference type="Pfam" id="PF00300">
    <property type="entry name" value="His_Phos_1"/>
    <property type="match status" value="1"/>
</dbReference>
<evidence type="ECO:0000313" key="3">
    <source>
        <dbReference type="Proteomes" id="UP000027730"/>
    </source>
</evidence>
<dbReference type="InterPro" id="IPR013078">
    <property type="entry name" value="His_Pase_superF_clade-1"/>
</dbReference>
<dbReference type="HOGENOM" id="CLU_039184_0_1_1"/>
<evidence type="ECO:0000256" key="1">
    <source>
        <dbReference type="SAM" id="MobiDB-lite"/>
    </source>
</evidence>
<proteinExistence type="predicted"/>
<dbReference type="RefSeq" id="XP_013427593.1">
    <property type="nucleotide sequence ID" value="XM_013572139.1"/>
</dbReference>
<dbReference type="PANTHER" id="PTHR48100">
    <property type="entry name" value="BROAD-SPECIFICITY PHOSPHATASE YOR283W-RELATED"/>
    <property type="match status" value="1"/>
</dbReference>
<organism evidence="2 3">
    <name type="scientific">Aureobasidium namibiae CBS 147.97</name>
    <dbReference type="NCBI Taxonomy" id="1043004"/>
    <lineage>
        <taxon>Eukaryota</taxon>
        <taxon>Fungi</taxon>
        <taxon>Dikarya</taxon>
        <taxon>Ascomycota</taxon>
        <taxon>Pezizomycotina</taxon>
        <taxon>Dothideomycetes</taxon>
        <taxon>Dothideomycetidae</taxon>
        <taxon>Dothideales</taxon>
        <taxon>Saccotheciaceae</taxon>
        <taxon>Aureobasidium</taxon>
    </lineage>
</organism>
<accession>A0A074WJN0</accession>
<dbReference type="SUPFAM" id="SSF53254">
    <property type="entry name" value="Phosphoglycerate mutase-like"/>
    <property type="match status" value="1"/>
</dbReference>
<keyword evidence="3" id="KW-1185">Reference proteome</keyword>
<sequence length="421" mass="45448">MSGTACYMKSKLNKPLSNKGIRGARKIKDAPSSSSSSASSSTSFSTSFSTSHSTSHSTSYSVTVAPTYSEPTASTAPVTASLPTVDQGKEYINYTNVAGYFLQDLDSTVPSTFDYTATNFGLINQTYSTDSSSTSQMTQWQRFNTLLKHLNSDAAANTAYKLLFIGRHGEGYHNAAQTYYGTPAWNCYWSQQTGNSTNSWQDADLTPNGVAQALKANTFWSHEISAQKIQTPESFYVSPLTRCLKTANLTFNGLGLDNFVPTIKEYIREGISTHTCDHRGNATYIKSLFPSWHIEPTFSETDDLWNGITEESSSAQDYRSKIALDQIFASDDAQVISITTHSGETSSLLRVLGHRSFSLVTGAVIPVLVRAERVKVAEGATTTTVPWDAGAWCTNGPPLASSTACVCSDGVAPVATTASAR</sequence>
<evidence type="ECO:0000313" key="2">
    <source>
        <dbReference type="EMBL" id="KEQ73268.1"/>
    </source>
</evidence>
<protein>
    <submittedName>
        <fullName evidence="2">Phosphoglycerate mutase-like protein</fullName>
    </submittedName>
</protein>
<dbReference type="GeneID" id="25410609"/>
<reference evidence="2 3" key="1">
    <citation type="journal article" date="2014" name="BMC Genomics">
        <title>Genome sequencing of four Aureobasidium pullulans varieties: biotechnological potential, stress tolerance, and description of new species.</title>
        <authorList>
            <person name="Gostin Ar C."/>
            <person name="Ohm R.A."/>
            <person name="Kogej T."/>
            <person name="Sonjak S."/>
            <person name="Turk M."/>
            <person name="Zajc J."/>
            <person name="Zalar P."/>
            <person name="Grube M."/>
            <person name="Sun H."/>
            <person name="Han J."/>
            <person name="Sharma A."/>
            <person name="Chiniquy J."/>
            <person name="Ngan C.Y."/>
            <person name="Lipzen A."/>
            <person name="Barry K."/>
            <person name="Grigoriev I.V."/>
            <person name="Gunde-Cimerman N."/>
        </authorList>
    </citation>
    <scope>NUCLEOTIDE SEQUENCE [LARGE SCALE GENOMIC DNA]</scope>
    <source>
        <strain evidence="2 3">CBS 147.97</strain>
    </source>
</reference>
<dbReference type="CDD" id="cd07067">
    <property type="entry name" value="HP_PGM_like"/>
    <property type="match status" value="1"/>
</dbReference>
<dbReference type="AlphaFoldDB" id="A0A074WJN0"/>
<dbReference type="EMBL" id="KL584709">
    <property type="protein sequence ID" value="KEQ73268.1"/>
    <property type="molecule type" value="Genomic_DNA"/>
</dbReference>
<feature type="region of interest" description="Disordered" evidence="1">
    <location>
        <begin position="1"/>
        <end position="41"/>
    </location>
</feature>
<dbReference type="Gene3D" id="3.40.50.1240">
    <property type="entry name" value="Phosphoglycerate mutase-like"/>
    <property type="match status" value="1"/>
</dbReference>
<dbReference type="InterPro" id="IPR050275">
    <property type="entry name" value="PGM_Phosphatase"/>
</dbReference>
<dbReference type="InterPro" id="IPR029033">
    <property type="entry name" value="His_PPase_superfam"/>
</dbReference>
<dbReference type="PANTHER" id="PTHR48100:SF32">
    <property type="entry name" value="ANCHORED PROTEIN, PUTATIVE (AFU_ORTHOLOGUE AFUA_1G10590)-RELATED"/>
    <property type="match status" value="1"/>
</dbReference>
<name>A0A074WJN0_9PEZI</name>
<feature type="compositionally biased region" description="Low complexity" evidence="1">
    <location>
        <begin position="32"/>
        <end position="41"/>
    </location>
</feature>